<sequence length="361" mass="40432">MYHTLSELYSNHLASHQKKSVNLRGTMFACVTPTDILLYPEEALFLVERGSMVLHDHIVAEKLSGAVDRVAKGVLDGKKHLGEDLNVCLGTVGSLSLQECYAVLLGPGRCTLAQYQVYAYLRRAGYVVFRHDPVLVSKLTADSTNVGVDGSASNAASVIASPVGLPNLSLPTTLLTKWGSIHRWIVPIFFVLLKSGGRFRWRRAMKSHVTMRKFILYSSRAVWKWLFARVSMICWSVLWHRSKVQFSSDDFRLYSQQSVSAPKVKTELVPDFDVYHPNSNFKKSTRSVPDIYLSVFSGDDAVPHGKDLESLFKLARASGPIKRPLIKVAIVEQGRMSFLGLNDTLVDPLDEETKYQGKKRK</sequence>
<dbReference type="EMBL" id="MCGO01000014">
    <property type="protein sequence ID" value="ORY47353.1"/>
    <property type="molecule type" value="Genomic_DNA"/>
</dbReference>
<dbReference type="GO" id="GO:0000214">
    <property type="term" value="C:tRNA-intron endonuclease complex"/>
    <property type="evidence" value="ECO:0007669"/>
    <property type="project" value="TreeGrafter"/>
</dbReference>
<comment type="caution">
    <text evidence="1">The sequence shown here is derived from an EMBL/GenBank/DDBJ whole genome shotgun (WGS) entry which is preliminary data.</text>
</comment>
<evidence type="ECO:0000313" key="1">
    <source>
        <dbReference type="EMBL" id="ORY47353.1"/>
    </source>
</evidence>
<dbReference type="PANTHER" id="PTHR21027">
    <property type="entry name" value="TRNA-SPLICING ENDONUCLEASE SUBUNIT SEN54"/>
    <property type="match status" value="1"/>
</dbReference>
<gene>
    <name evidence="1" type="ORF">BCR33DRAFT_736175</name>
</gene>
<dbReference type="OrthoDB" id="408683at2759"/>
<dbReference type="InterPro" id="IPR024337">
    <property type="entry name" value="tRNA_splic_suSen54"/>
</dbReference>
<evidence type="ECO:0000313" key="2">
    <source>
        <dbReference type="Proteomes" id="UP000193642"/>
    </source>
</evidence>
<dbReference type="GO" id="GO:0000379">
    <property type="term" value="P:tRNA-type intron splice site recognition and cleavage"/>
    <property type="evidence" value="ECO:0007669"/>
    <property type="project" value="TreeGrafter"/>
</dbReference>
<dbReference type="AlphaFoldDB" id="A0A1Y2CK16"/>
<protein>
    <submittedName>
        <fullName evidence="1">Uncharacterized protein</fullName>
    </submittedName>
</protein>
<keyword evidence="2" id="KW-1185">Reference proteome</keyword>
<dbReference type="PANTHER" id="PTHR21027:SF1">
    <property type="entry name" value="TRNA-SPLICING ENDONUCLEASE SUBUNIT SEN54"/>
    <property type="match status" value="1"/>
</dbReference>
<dbReference type="STRING" id="329046.A0A1Y2CK16"/>
<dbReference type="Proteomes" id="UP000193642">
    <property type="component" value="Unassembled WGS sequence"/>
</dbReference>
<accession>A0A1Y2CK16</accession>
<name>A0A1Y2CK16_9FUNG</name>
<organism evidence="1 2">
    <name type="scientific">Rhizoclosmatium globosum</name>
    <dbReference type="NCBI Taxonomy" id="329046"/>
    <lineage>
        <taxon>Eukaryota</taxon>
        <taxon>Fungi</taxon>
        <taxon>Fungi incertae sedis</taxon>
        <taxon>Chytridiomycota</taxon>
        <taxon>Chytridiomycota incertae sedis</taxon>
        <taxon>Chytridiomycetes</taxon>
        <taxon>Chytridiales</taxon>
        <taxon>Chytriomycetaceae</taxon>
        <taxon>Rhizoclosmatium</taxon>
    </lineage>
</organism>
<proteinExistence type="predicted"/>
<reference evidence="1 2" key="1">
    <citation type="submission" date="2016-07" db="EMBL/GenBank/DDBJ databases">
        <title>Pervasive Adenine N6-methylation of Active Genes in Fungi.</title>
        <authorList>
            <consortium name="DOE Joint Genome Institute"/>
            <person name="Mondo S.J."/>
            <person name="Dannebaum R.O."/>
            <person name="Kuo R.C."/>
            <person name="Labutti K."/>
            <person name="Haridas S."/>
            <person name="Kuo A."/>
            <person name="Salamov A."/>
            <person name="Ahrendt S.R."/>
            <person name="Lipzen A."/>
            <person name="Sullivan W."/>
            <person name="Andreopoulos W.B."/>
            <person name="Clum A."/>
            <person name="Lindquist E."/>
            <person name="Daum C."/>
            <person name="Ramamoorthy G.K."/>
            <person name="Gryganskyi A."/>
            <person name="Culley D."/>
            <person name="Magnuson J.K."/>
            <person name="James T.Y."/>
            <person name="O'Malley M.A."/>
            <person name="Stajich J.E."/>
            <person name="Spatafora J.W."/>
            <person name="Visel A."/>
            <person name="Grigoriev I.V."/>
        </authorList>
    </citation>
    <scope>NUCLEOTIDE SEQUENCE [LARGE SCALE GENOMIC DNA]</scope>
    <source>
        <strain evidence="1 2">JEL800</strain>
    </source>
</reference>